<evidence type="ECO:0000313" key="4">
    <source>
        <dbReference type="Proteomes" id="UP000680158"/>
    </source>
</evidence>
<feature type="domain" description="Putative auto-transporter adhesin head GIN" evidence="2">
    <location>
        <begin position="56"/>
        <end position="187"/>
    </location>
</feature>
<gene>
    <name evidence="3" type="ORF">KDM92_04770</name>
</gene>
<evidence type="ECO:0000313" key="3">
    <source>
        <dbReference type="EMBL" id="MBR7745883.1"/>
    </source>
</evidence>
<accession>A0A941I115</accession>
<dbReference type="InterPro" id="IPR021255">
    <property type="entry name" value="DUF2807"/>
</dbReference>
<dbReference type="AlphaFoldDB" id="A0A941I115"/>
<reference evidence="3 4" key="1">
    <citation type="submission" date="2021-04" db="EMBL/GenBank/DDBJ databases">
        <title>novel species isolated from subtropical streams in China.</title>
        <authorList>
            <person name="Lu H."/>
        </authorList>
    </citation>
    <scope>NUCLEOTIDE SEQUENCE [LARGE SCALE GENOMIC DNA]</scope>
    <source>
        <strain evidence="3 4">BYS107W</strain>
    </source>
</reference>
<feature type="chain" id="PRO_5037855453" evidence="1">
    <location>
        <begin position="18"/>
        <end position="286"/>
    </location>
</feature>
<evidence type="ECO:0000256" key="1">
    <source>
        <dbReference type="SAM" id="SignalP"/>
    </source>
</evidence>
<dbReference type="Pfam" id="PF10988">
    <property type="entry name" value="DUF2807"/>
    <property type="match status" value="1"/>
</dbReference>
<comment type="caution">
    <text evidence="3">The sequence shown here is derived from an EMBL/GenBank/DDBJ whole genome shotgun (WGS) entry which is preliminary data.</text>
</comment>
<feature type="signal peptide" evidence="1">
    <location>
        <begin position="1"/>
        <end position="17"/>
    </location>
</feature>
<keyword evidence="1" id="KW-0732">Signal</keyword>
<evidence type="ECO:0000259" key="2">
    <source>
        <dbReference type="Pfam" id="PF10988"/>
    </source>
</evidence>
<protein>
    <submittedName>
        <fullName evidence="3">DUF2807 domain-containing protein</fullName>
    </submittedName>
</protein>
<proteinExistence type="predicted"/>
<dbReference type="Proteomes" id="UP000680158">
    <property type="component" value="Unassembled WGS sequence"/>
</dbReference>
<dbReference type="Gene3D" id="2.160.20.120">
    <property type="match status" value="1"/>
</dbReference>
<organism evidence="3 4">
    <name type="scientific">Undibacterium baiyunense</name>
    <dbReference type="NCBI Taxonomy" id="2828731"/>
    <lineage>
        <taxon>Bacteria</taxon>
        <taxon>Pseudomonadati</taxon>
        <taxon>Pseudomonadota</taxon>
        <taxon>Betaproteobacteria</taxon>
        <taxon>Burkholderiales</taxon>
        <taxon>Oxalobacteraceae</taxon>
        <taxon>Undibacterium</taxon>
    </lineage>
</organism>
<dbReference type="RefSeq" id="WP_212683240.1">
    <property type="nucleotide sequence ID" value="NZ_JAGSPM010000002.1"/>
</dbReference>
<dbReference type="PROSITE" id="PS51257">
    <property type="entry name" value="PROKAR_LIPOPROTEIN"/>
    <property type="match status" value="1"/>
</dbReference>
<name>A0A941I115_9BURK</name>
<dbReference type="EMBL" id="JAGSPM010000002">
    <property type="protein sequence ID" value="MBR7745883.1"/>
    <property type="molecule type" value="Genomic_DNA"/>
</dbReference>
<keyword evidence="4" id="KW-1185">Reference proteome</keyword>
<sequence>MRTIVALCSILAFSGCAIIIAPDGNDARFESSWSSNAIKGNGDLQLDKRQVNGASALNVSGPMQVEVRVGGTAGLEISGDSNLLNLVQTQMNGDTQKIWIDEKFNSSNPIRVVYTVPALTEVTSNGSGRMMISGLNGGNLAVKNYGSRSINLDGRVMRLEVVNSGSGSINALGLMSNDARVNVQGSGSLSLGAVNGNELSVSVNGSGSVNASGSVRNLVANTHGSGSAQLSSVKSLSADLSSYGSGSVYAAVSQNVNAQSNGSGSVTVYGNPAQRNVNGRRVNFVN</sequence>